<dbReference type="PANTHER" id="PTHR23517">
    <property type="entry name" value="RESISTANCE PROTEIN MDTM, PUTATIVE-RELATED-RELATED"/>
    <property type="match status" value="1"/>
</dbReference>
<dbReference type="InterPro" id="IPR036259">
    <property type="entry name" value="MFS_trans_sf"/>
</dbReference>
<evidence type="ECO:0000256" key="6">
    <source>
        <dbReference type="ARBA" id="ARBA00023136"/>
    </source>
</evidence>
<feature type="domain" description="Major facilitator superfamily (MFS) profile" evidence="8">
    <location>
        <begin position="37"/>
        <end position="423"/>
    </location>
</feature>
<gene>
    <name evidence="9" type="ORF">SAMN06296010_1254</name>
</gene>
<reference evidence="10" key="1">
    <citation type="submission" date="2017-04" db="EMBL/GenBank/DDBJ databases">
        <authorList>
            <person name="Varghese N."/>
            <person name="Submissions S."/>
        </authorList>
    </citation>
    <scope>NUCLEOTIDE SEQUENCE [LARGE SCALE GENOMIC DNA]</scope>
    <source>
        <strain evidence="10">VKM Ac-2510</strain>
    </source>
</reference>
<evidence type="ECO:0000313" key="10">
    <source>
        <dbReference type="Proteomes" id="UP000193244"/>
    </source>
</evidence>
<feature type="transmembrane region" description="Helical" evidence="7">
    <location>
        <begin position="309"/>
        <end position="326"/>
    </location>
</feature>
<feature type="transmembrane region" description="Helical" evidence="7">
    <location>
        <begin position="370"/>
        <end position="394"/>
    </location>
</feature>
<dbReference type="GO" id="GO:0005886">
    <property type="term" value="C:plasma membrane"/>
    <property type="evidence" value="ECO:0007669"/>
    <property type="project" value="UniProtKB-SubCell"/>
</dbReference>
<evidence type="ECO:0000313" key="9">
    <source>
        <dbReference type="EMBL" id="SMG25357.1"/>
    </source>
</evidence>
<dbReference type="GO" id="GO:0022857">
    <property type="term" value="F:transmembrane transporter activity"/>
    <property type="evidence" value="ECO:0007669"/>
    <property type="project" value="InterPro"/>
</dbReference>
<keyword evidence="4 7" id="KW-0812">Transmembrane</keyword>
<evidence type="ECO:0000256" key="3">
    <source>
        <dbReference type="ARBA" id="ARBA00022475"/>
    </source>
</evidence>
<dbReference type="Pfam" id="PF07690">
    <property type="entry name" value="MFS_1"/>
    <property type="match status" value="1"/>
</dbReference>
<feature type="transmembrane region" description="Helical" evidence="7">
    <location>
        <begin position="332"/>
        <end position="350"/>
    </location>
</feature>
<keyword evidence="3" id="KW-1003">Cell membrane</keyword>
<accession>A0A1X7JD75</accession>
<keyword evidence="6 7" id="KW-0472">Membrane</keyword>
<feature type="transmembrane region" description="Helical" evidence="7">
    <location>
        <begin position="400"/>
        <end position="419"/>
    </location>
</feature>
<dbReference type="InterPro" id="IPR011701">
    <property type="entry name" value="MFS"/>
</dbReference>
<dbReference type="STRING" id="150121.SAMN06296010_1254"/>
<keyword evidence="10" id="KW-1185">Reference proteome</keyword>
<feature type="transmembrane region" description="Helical" evidence="7">
    <location>
        <begin position="163"/>
        <end position="189"/>
    </location>
</feature>
<dbReference type="Proteomes" id="UP000193244">
    <property type="component" value="Unassembled WGS sequence"/>
</dbReference>
<evidence type="ECO:0000256" key="4">
    <source>
        <dbReference type="ARBA" id="ARBA00022692"/>
    </source>
</evidence>
<evidence type="ECO:0000259" key="8">
    <source>
        <dbReference type="PROSITE" id="PS50850"/>
    </source>
</evidence>
<evidence type="ECO:0000256" key="2">
    <source>
        <dbReference type="ARBA" id="ARBA00022448"/>
    </source>
</evidence>
<protein>
    <submittedName>
        <fullName evidence="9">Predicted arabinose efflux permease, MFS family</fullName>
    </submittedName>
</protein>
<proteinExistence type="predicted"/>
<feature type="transmembrane region" description="Helical" evidence="7">
    <location>
        <begin position="69"/>
        <end position="92"/>
    </location>
</feature>
<dbReference type="PANTHER" id="PTHR23517:SF13">
    <property type="entry name" value="MAJOR FACILITATOR SUPERFAMILY MFS_1"/>
    <property type="match status" value="1"/>
</dbReference>
<dbReference type="Gene3D" id="1.20.1250.20">
    <property type="entry name" value="MFS general substrate transporter like domains"/>
    <property type="match status" value="1"/>
</dbReference>
<evidence type="ECO:0000256" key="7">
    <source>
        <dbReference type="SAM" id="Phobius"/>
    </source>
</evidence>
<keyword evidence="2" id="KW-0813">Transport</keyword>
<sequence length="429" mass="44484">MRTRHSSKTRSTGVPTADPGCSVYSMSRRIPTVRHGAGFWIVAVTFLLVMAYSTVPTPLYPLYQQRDGFPAFVITMIFAAYAVGVIVSLYLAGHVSDWLGRRRVLVVAVLISALSAVLFLLFPEVPGLIVARLINGASIGMLTATATAHLGELRQAARPNENTVVAASVSGAANLGGLSLGPLVGGIFAEFLPDPLVLPHLVFLLVLIVAAVALMLVPETVDVPDERRPYHPQKLSVPPGAKRPFVIAAFGAFSGFAVFGLFTSLAPTFLATTFEAGDHLLAGATSFAVFAAAAAGQILLTPIAVHRQLTVAIVACASGLLLIALGAVLPQIVLFIGGGVVAGLGVGLLFKGAISTAASLADPKRKGETLALMFLVAYAGLAIPVLIVGAALAFEPATGVLLVFVALVLAATVTAGTLMRRRARASIRP</sequence>
<keyword evidence="5 7" id="KW-1133">Transmembrane helix</keyword>
<feature type="transmembrane region" description="Helical" evidence="7">
    <location>
        <begin position="279"/>
        <end position="300"/>
    </location>
</feature>
<evidence type="ECO:0000256" key="1">
    <source>
        <dbReference type="ARBA" id="ARBA00004651"/>
    </source>
</evidence>
<feature type="transmembrane region" description="Helical" evidence="7">
    <location>
        <begin position="201"/>
        <end position="224"/>
    </location>
</feature>
<feature type="transmembrane region" description="Helical" evidence="7">
    <location>
        <begin position="245"/>
        <end position="267"/>
    </location>
</feature>
<dbReference type="PROSITE" id="PS50850">
    <property type="entry name" value="MFS"/>
    <property type="match status" value="1"/>
</dbReference>
<feature type="transmembrane region" description="Helical" evidence="7">
    <location>
        <begin position="37"/>
        <end position="57"/>
    </location>
</feature>
<evidence type="ECO:0000256" key="5">
    <source>
        <dbReference type="ARBA" id="ARBA00022989"/>
    </source>
</evidence>
<dbReference type="EMBL" id="FXAY01000002">
    <property type="protein sequence ID" value="SMG25357.1"/>
    <property type="molecule type" value="Genomic_DNA"/>
</dbReference>
<organism evidence="9 10">
    <name type="scientific">Agreia pratensis</name>
    <dbReference type="NCBI Taxonomy" id="150121"/>
    <lineage>
        <taxon>Bacteria</taxon>
        <taxon>Bacillati</taxon>
        <taxon>Actinomycetota</taxon>
        <taxon>Actinomycetes</taxon>
        <taxon>Micrococcales</taxon>
        <taxon>Microbacteriaceae</taxon>
        <taxon>Agreia</taxon>
    </lineage>
</organism>
<feature type="transmembrane region" description="Helical" evidence="7">
    <location>
        <begin position="104"/>
        <end position="123"/>
    </location>
</feature>
<feature type="transmembrane region" description="Helical" evidence="7">
    <location>
        <begin position="129"/>
        <end position="151"/>
    </location>
</feature>
<name>A0A1X7JD75_9MICO</name>
<dbReference type="InterPro" id="IPR020846">
    <property type="entry name" value="MFS_dom"/>
</dbReference>
<dbReference type="AlphaFoldDB" id="A0A1X7JD75"/>
<dbReference type="InterPro" id="IPR050171">
    <property type="entry name" value="MFS_Transporters"/>
</dbReference>
<comment type="subcellular location">
    <subcellularLocation>
        <location evidence="1">Cell membrane</location>
        <topology evidence="1">Multi-pass membrane protein</topology>
    </subcellularLocation>
</comment>
<dbReference type="SUPFAM" id="SSF103473">
    <property type="entry name" value="MFS general substrate transporter"/>
    <property type="match status" value="1"/>
</dbReference>